<dbReference type="PANTHER" id="PTHR14873:SF1">
    <property type="entry name" value="OS06G0694100 PROTEIN"/>
    <property type="match status" value="1"/>
</dbReference>
<sequence length="389" mass="43672">MEISVVSAWASVCAGSPGPLSAAISSALARSSWARQPLTVDHIVQQLPSATEADVNFIFRTLPVSKYVNSQGKAELVLKFHSLATIIGVDDLHIMAVLRSGPVQESHSVRWAISAMSPRGLTNEFGDIVPILIRLLGQHKPHDTRIALESFQLILRDVDLPVLRWQSALILEVLKKEVQMRDPETEELAMATFIQALTRILPRQRPRGEELVRAISLIMNEIHYLSLSGTDYLAHTDRCSVFLQAFTHLLALAGTESVLHLKMFLPCLFVFLEHHSDEVKAHAVCSLNMLMKVAWPRMGYHCGKILEGIGRAIIKNRIYKGDQHITDMLLDSLALLKQLSGPKFDEIAEPCRSANILDDVFNRLPDTYNHDQTIPTVIKWDSQFIYNKY</sequence>
<organism evidence="1">
    <name type="scientific">Spongospora subterranea</name>
    <dbReference type="NCBI Taxonomy" id="70186"/>
    <lineage>
        <taxon>Eukaryota</taxon>
        <taxon>Sar</taxon>
        <taxon>Rhizaria</taxon>
        <taxon>Endomyxa</taxon>
        <taxon>Phytomyxea</taxon>
        <taxon>Plasmodiophorida</taxon>
        <taxon>Plasmodiophoridae</taxon>
        <taxon>Spongospora</taxon>
    </lineage>
</organism>
<proteinExistence type="predicted"/>
<dbReference type="Gene3D" id="1.25.10.10">
    <property type="entry name" value="Leucine-rich Repeat Variant"/>
    <property type="match status" value="1"/>
</dbReference>
<protein>
    <recommendedName>
        <fullName evidence="2">TOG domain-containing protein</fullName>
    </recommendedName>
</protein>
<dbReference type="SUPFAM" id="SSF48371">
    <property type="entry name" value="ARM repeat"/>
    <property type="match status" value="1"/>
</dbReference>
<name>A0A0H5QWG0_9EUKA</name>
<dbReference type="PANTHER" id="PTHR14873">
    <property type="entry name" value="OS06G0694100 PROTEIN"/>
    <property type="match status" value="1"/>
</dbReference>
<evidence type="ECO:0000313" key="1">
    <source>
        <dbReference type="EMBL" id="CRZ06293.1"/>
    </source>
</evidence>
<dbReference type="InterPro" id="IPR016024">
    <property type="entry name" value="ARM-type_fold"/>
</dbReference>
<dbReference type="InterPro" id="IPR011989">
    <property type="entry name" value="ARM-like"/>
</dbReference>
<reference evidence="1" key="1">
    <citation type="submission" date="2015-04" db="EMBL/GenBank/DDBJ databases">
        <title>The genome sequence of the plant pathogenic Rhizarian Plasmodiophora brassicae reveals insights in its biotrophic life cycle and the origin of chitin synthesis.</title>
        <authorList>
            <person name="Schwelm A."/>
            <person name="Fogelqvist J."/>
            <person name="Knaust A."/>
            <person name="Julke S."/>
            <person name="Lilja T."/>
            <person name="Dhandapani V."/>
            <person name="Bonilla-Rosso G."/>
            <person name="Karlsson M."/>
            <person name="Shevchenko A."/>
            <person name="Choi S.R."/>
            <person name="Kim H.G."/>
            <person name="Park J.Y."/>
            <person name="Lim Y.P."/>
            <person name="Ludwig-Muller J."/>
            <person name="Dixelius C."/>
        </authorList>
    </citation>
    <scope>NUCLEOTIDE SEQUENCE</scope>
    <source>
        <tissue evidence="1">Potato root galls</tissue>
    </source>
</reference>
<evidence type="ECO:0008006" key="2">
    <source>
        <dbReference type="Google" id="ProtNLM"/>
    </source>
</evidence>
<accession>A0A0H5QWG0</accession>
<dbReference type="EMBL" id="HACM01005851">
    <property type="protein sequence ID" value="CRZ06293.1"/>
    <property type="molecule type" value="Transcribed_RNA"/>
</dbReference>
<dbReference type="AlphaFoldDB" id="A0A0H5QWG0"/>